<keyword evidence="8 19" id="KW-0802">TPR repeat</keyword>
<evidence type="ECO:0000259" key="22">
    <source>
        <dbReference type="PROSITE" id="PS51459"/>
    </source>
</evidence>
<evidence type="ECO:0000256" key="4">
    <source>
        <dbReference type="ARBA" id="ARBA00022692"/>
    </source>
</evidence>
<dbReference type="Pfam" id="PF02661">
    <property type="entry name" value="Fic"/>
    <property type="match status" value="1"/>
</dbReference>
<evidence type="ECO:0000256" key="15">
    <source>
        <dbReference type="PIRSR" id="PIRSR640198-1"/>
    </source>
</evidence>
<accession>A0AAE1DGV6</accession>
<evidence type="ECO:0000256" key="7">
    <source>
        <dbReference type="ARBA" id="ARBA00022741"/>
    </source>
</evidence>
<keyword evidence="7 16" id="KW-0547">Nucleotide-binding</keyword>
<evidence type="ECO:0000256" key="11">
    <source>
        <dbReference type="ARBA" id="ARBA00023136"/>
    </source>
</evidence>
<feature type="compositionally biased region" description="Basic and acidic residues" evidence="20">
    <location>
        <begin position="600"/>
        <end position="610"/>
    </location>
</feature>
<evidence type="ECO:0000256" key="10">
    <source>
        <dbReference type="ARBA" id="ARBA00022989"/>
    </source>
</evidence>
<dbReference type="Gene3D" id="1.10.3290.10">
    <property type="entry name" value="Fido-like domain"/>
    <property type="match status" value="1"/>
</dbReference>
<evidence type="ECO:0000256" key="14">
    <source>
        <dbReference type="ARBA" id="ARBA00048696"/>
    </source>
</evidence>
<protein>
    <recommendedName>
        <fullName evidence="12">protein adenylyltransferase</fullName>
        <ecNumber evidence="12">2.7.7.108</ecNumber>
    </recommendedName>
</protein>
<dbReference type="InterPro" id="IPR019734">
    <property type="entry name" value="TPR_rpt"/>
</dbReference>
<feature type="compositionally biased region" description="Polar residues" evidence="20">
    <location>
        <begin position="545"/>
        <end position="565"/>
    </location>
</feature>
<dbReference type="SUPFAM" id="SSF48452">
    <property type="entry name" value="TPR-like"/>
    <property type="match status" value="1"/>
</dbReference>
<evidence type="ECO:0000256" key="17">
    <source>
        <dbReference type="PIRSR" id="PIRSR640198-3"/>
    </source>
</evidence>
<evidence type="ECO:0000256" key="6">
    <source>
        <dbReference type="ARBA" id="ARBA00022737"/>
    </source>
</evidence>
<keyword evidence="5" id="KW-0548">Nucleotidyltransferase</keyword>
<name>A0AAE1DGV6_9GAST</name>
<evidence type="ECO:0000256" key="8">
    <source>
        <dbReference type="ARBA" id="ARBA00022803"/>
    </source>
</evidence>
<evidence type="ECO:0000256" key="5">
    <source>
        <dbReference type="ARBA" id="ARBA00022695"/>
    </source>
</evidence>
<keyword evidence="4 21" id="KW-0812">Transmembrane</keyword>
<dbReference type="GO" id="GO:0070733">
    <property type="term" value="F:AMPylase activity"/>
    <property type="evidence" value="ECO:0007669"/>
    <property type="project" value="UniProtKB-EC"/>
</dbReference>
<organism evidence="23 24">
    <name type="scientific">Elysia crispata</name>
    <name type="common">lettuce slug</name>
    <dbReference type="NCBI Taxonomy" id="231223"/>
    <lineage>
        <taxon>Eukaryota</taxon>
        <taxon>Metazoa</taxon>
        <taxon>Spiralia</taxon>
        <taxon>Lophotrochozoa</taxon>
        <taxon>Mollusca</taxon>
        <taxon>Gastropoda</taxon>
        <taxon>Heterobranchia</taxon>
        <taxon>Euthyneura</taxon>
        <taxon>Panpulmonata</taxon>
        <taxon>Sacoglossa</taxon>
        <taxon>Placobranchoidea</taxon>
        <taxon>Plakobranchidae</taxon>
        <taxon>Elysia</taxon>
    </lineage>
</organism>
<feature type="binding site" evidence="16">
    <location>
        <position position="442"/>
    </location>
    <ligand>
        <name>ATP</name>
        <dbReference type="ChEBI" id="CHEBI:30616"/>
    </ligand>
</feature>
<keyword evidence="6" id="KW-0677">Repeat</keyword>
<evidence type="ECO:0000256" key="3">
    <source>
        <dbReference type="ARBA" id="ARBA00022679"/>
    </source>
</evidence>
<keyword evidence="10 21" id="KW-1133">Transmembrane helix</keyword>
<feature type="active site" evidence="15">
    <location>
        <position position="398"/>
    </location>
</feature>
<evidence type="ECO:0000256" key="18">
    <source>
        <dbReference type="PIRSR" id="PIRSR640198-4"/>
    </source>
</evidence>
<keyword evidence="11 21" id="KW-0472">Membrane</keyword>
<comment type="catalytic activity">
    <reaction evidence="13">
        <text>L-threonyl-[protein] + ATP = 3-O-(5'-adenylyl)-L-threonyl-[protein] + diphosphate</text>
        <dbReference type="Rhea" id="RHEA:54292"/>
        <dbReference type="Rhea" id="RHEA-COMP:11060"/>
        <dbReference type="Rhea" id="RHEA-COMP:13847"/>
        <dbReference type="ChEBI" id="CHEBI:30013"/>
        <dbReference type="ChEBI" id="CHEBI:30616"/>
        <dbReference type="ChEBI" id="CHEBI:33019"/>
        <dbReference type="ChEBI" id="CHEBI:138113"/>
        <dbReference type="EC" id="2.7.7.108"/>
    </reaction>
</comment>
<evidence type="ECO:0000256" key="2">
    <source>
        <dbReference type="ARBA" id="ARBA00009742"/>
    </source>
</evidence>
<comment type="caution">
    <text evidence="23">The sequence shown here is derived from an EMBL/GenBank/DDBJ whole genome shotgun (WGS) entry which is preliminary data.</text>
</comment>
<feature type="domain" description="Fido" evidence="22">
    <location>
        <begin position="320"/>
        <end position="455"/>
    </location>
</feature>
<comment type="subcellular location">
    <subcellularLocation>
        <location evidence="1">Membrane</location>
        <topology evidence="1">Single-pass membrane protein</topology>
    </subcellularLocation>
</comment>
<evidence type="ECO:0000313" key="24">
    <source>
        <dbReference type="Proteomes" id="UP001283361"/>
    </source>
</evidence>
<gene>
    <name evidence="23" type="ORF">RRG08_011977</name>
</gene>
<evidence type="ECO:0000256" key="19">
    <source>
        <dbReference type="PROSITE-ProRule" id="PRU00339"/>
    </source>
</evidence>
<evidence type="ECO:0000256" key="9">
    <source>
        <dbReference type="ARBA" id="ARBA00022840"/>
    </source>
</evidence>
<feature type="glycosylation site" description="N-linked (GlcNAc...) asparagine" evidence="18">
    <location>
        <position position="310"/>
    </location>
</feature>
<dbReference type="Gene3D" id="1.25.40.10">
    <property type="entry name" value="Tetratricopeptide repeat domain"/>
    <property type="match status" value="1"/>
</dbReference>
<dbReference type="InterPro" id="IPR003812">
    <property type="entry name" value="Fido"/>
</dbReference>
<dbReference type="Proteomes" id="UP001283361">
    <property type="component" value="Unassembled WGS sequence"/>
</dbReference>
<dbReference type="InterPro" id="IPR036597">
    <property type="entry name" value="Fido-like_dom_sf"/>
</dbReference>
<keyword evidence="24" id="KW-1185">Reference proteome</keyword>
<comment type="similarity">
    <text evidence="2">Belongs to the fic family.</text>
</comment>
<sequence>MLFILSRIIDMTLGLFTAKSIDTKMQVKVFVALALVAMVLSGLSYGFLMDLPKALLAFFWTNIGYQPATSFSPSTNGQLKFEDSRPLTKIVNLKVNCLAEDGFNSCDTISQQKPDSFFDTSISIRHKQRFSPSSDVKREAVAAMNIALDLQNRGRTEKAMKVFQHALALDPSHADILTAFGEFLEWHVKDVVKADHMYQIALENSPEHGRAMHNRNRTAPIVEEIDQERFNRVDQKRTLLYKIPNNHPGLRRAKKEAYFAHIYHTNAIEGNTLSLAQTRSIVETRLAVGGKSLREQNEVLGLDSALSYINSTLVGRVGRLTLQDILDIHTRVLGYVDPTEAGRFRNNQVYVGDFTPPPASELPEQMDALIEWLNSPSSLALHPVEFAALAHYRLVTIHPFYDGNGRTSRLLMNLILMQAGFPPVSIEVSDRLAYYETLQQGNDGDIRPFIRFIARCAERTLDEYLSVTVEDYGNVIHTAMLQKSRFQPQERVIVVGEDREDDDDSVLPSHTESHDGIQSKDRSSSFKDKRHDELLFGHEAFSSVSDKNYGSNHGDSEPTFSNNGENYEGPVHTEEHIYVKRHSKPRNSGDAPCTEDESDYFFKERRKAAENDEMENLNSGSKSNMDL</sequence>
<reference evidence="23" key="1">
    <citation type="journal article" date="2023" name="G3 (Bethesda)">
        <title>A reference genome for the long-term kleptoplast-retaining sea slug Elysia crispata morphotype clarki.</title>
        <authorList>
            <person name="Eastman K.E."/>
            <person name="Pendleton A.L."/>
            <person name="Shaikh M.A."/>
            <person name="Suttiyut T."/>
            <person name="Ogas R."/>
            <person name="Tomko P."/>
            <person name="Gavelis G."/>
            <person name="Widhalm J.R."/>
            <person name="Wisecaver J.H."/>
        </authorList>
    </citation>
    <scope>NUCLEOTIDE SEQUENCE</scope>
    <source>
        <strain evidence="23">ECLA1</strain>
    </source>
</reference>
<dbReference type="InterPro" id="IPR011990">
    <property type="entry name" value="TPR-like_helical_dom_sf"/>
</dbReference>
<feature type="repeat" description="TPR" evidence="19">
    <location>
        <begin position="140"/>
        <end position="173"/>
    </location>
</feature>
<dbReference type="PANTHER" id="PTHR13504">
    <property type="entry name" value="FIDO DOMAIN-CONTAINING PROTEIN DDB_G0283145"/>
    <property type="match status" value="1"/>
</dbReference>
<evidence type="ECO:0000256" key="20">
    <source>
        <dbReference type="SAM" id="MobiDB-lite"/>
    </source>
</evidence>
<feature type="region of interest" description="Disordered" evidence="20">
    <location>
        <begin position="545"/>
        <end position="627"/>
    </location>
</feature>
<dbReference type="GO" id="GO:0016020">
    <property type="term" value="C:membrane"/>
    <property type="evidence" value="ECO:0007669"/>
    <property type="project" value="UniProtKB-SubCell"/>
</dbReference>
<feature type="compositionally biased region" description="Basic and acidic residues" evidence="20">
    <location>
        <begin position="511"/>
        <end position="526"/>
    </location>
</feature>
<dbReference type="EMBL" id="JAWDGP010003945">
    <property type="protein sequence ID" value="KAK3769305.1"/>
    <property type="molecule type" value="Genomic_DNA"/>
</dbReference>
<evidence type="ECO:0000256" key="13">
    <source>
        <dbReference type="ARBA" id="ARBA00047939"/>
    </source>
</evidence>
<evidence type="ECO:0000256" key="16">
    <source>
        <dbReference type="PIRSR" id="PIRSR640198-2"/>
    </source>
</evidence>
<dbReference type="EC" id="2.7.7.108" evidence="12"/>
<dbReference type="AlphaFoldDB" id="A0AAE1DGV6"/>
<dbReference type="GO" id="GO:0005524">
    <property type="term" value="F:ATP binding"/>
    <property type="evidence" value="ECO:0007669"/>
    <property type="project" value="UniProtKB-KW"/>
</dbReference>
<dbReference type="PANTHER" id="PTHR13504:SF34">
    <property type="entry name" value="PROTEIN ADENYLYLTRANSFERASE FICD"/>
    <property type="match status" value="1"/>
</dbReference>
<keyword evidence="3" id="KW-0808">Transferase</keyword>
<proteinExistence type="inferred from homology"/>
<comment type="catalytic activity">
    <reaction evidence="14">
        <text>L-tyrosyl-[protein] + ATP = O-(5'-adenylyl)-L-tyrosyl-[protein] + diphosphate</text>
        <dbReference type="Rhea" id="RHEA:54288"/>
        <dbReference type="Rhea" id="RHEA-COMP:10136"/>
        <dbReference type="Rhea" id="RHEA-COMP:13846"/>
        <dbReference type="ChEBI" id="CHEBI:30616"/>
        <dbReference type="ChEBI" id="CHEBI:33019"/>
        <dbReference type="ChEBI" id="CHEBI:46858"/>
        <dbReference type="ChEBI" id="CHEBI:83624"/>
        <dbReference type="EC" id="2.7.7.108"/>
    </reaction>
</comment>
<keyword evidence="9 16" id="KW-0067">ATP-binding</keyword>
<dbReference type="PROSITE" id="PS51459">
    <property type="entry name" value="FIDO"/>
    <property type="match status" value="1"/>
</dbReference>
<evidence type="ECO:0000313" key="23">
    <source>
        <dbReference type="EMBL" id="KAK3769305.1"/>
    </source>
</evidence>
<evidence type="ECO:0000256" key="12">
    <source>
        <dbReference type="ARBA" id="ARBA00034531"/>
    </source>
</evidence>
<dbReference type="InterPro" id="IPR040198">
    <property type="entry name" value="Fido_containing"/>
</dbReference>
<evidence type="ECO:0000256" key="1">
    <source>
        <dbReference type="ARBA" id="ARBA00004167"/>
    </source>
</evidence>
<feature type="site" description="Important for autoinhibition of adenylyltransferase activity" evidence="17">
    <location>
        <position position="269"/>
    </location>
</feature>
<dbReference type="SUPFAM" id="SSF140931">
    <property type="entry name" value="Fic-like"/>
    <property type="match status" value="1"/>
</dbReference>
<feature type="transmembrane region" description="Helical" evidence="21">
    <location>
        <begin position="29"/>
        <end position="48"/>
    </location>
</feature>
<dbReference type="PROSITE" id="PS50005">
    <property type="entry name" value="TPR"/>
    <property type="match status" value="1"/>
</dbReference>
<evidence type="ECO:0000256" key="21">
    <source>
        <dbReference type="SAM" id="Phobius"/>
    </source>
</evidence>
<feature type="binding site" evidence="16">
    <location>
        <begin position="402"/>
        <end position="409"/>
    </location>
    <ligand>
        <name>ATP</name>
        <dbReference type="ChEBI" id="CHEBI:30616"/>
    </ligand>
</feature>
<feature type="region of interest" description="Disordered" evidence="20">
    <location>
        <begin position="498"/>
        <end position="526"/>
    </location>
</feature>
<feature type="binding site" evidence="16">
    <location>
        <begin position="434"/>
        <end position="435"/>
    </location>
    <ligand>
        <name>ATP</name>
        <dbReference type="ChEBI" id="CHEBI:30616"/>
    </ligand>
</feature>
<feature type="compositionally biased region" description="Polar residues" evidence="20">
    <location>
        <begin position="616"/>
        <end position="627"/>
    </location>
</feature>